<comment type="caution">
    <text evidence="3">The sequence shown here is derived from an EMBL/GenBank/DDBJ whole genome shotgun (WGS) entry which is preliminary data.</text>
</comment>
<evidence type="ECO:0000259" key="1">
    <source>
        <dbReference type="Pfam" id="PF06605"/>
    </source>
</evidence>
<feature type="domain" description="Tail spike" evidence="1">
    <location>
        <begin position="74"/>
        <end position="458"/>
    </location>
</feature>
<accession>A0A2P8H7E6</accession>
<dbReference type="Proteomes" id="UP000242682">
    <property type="component" value="Unassembled WGS sequence"/>
</dbReference>
<reference evidence="3 4" key="1">
    <citation type="submission" date="2018-03" db="EMBL/GenBank/DDBJ databases">
        <title>Genomic Encyclopedia of Type Strains, Phase III (KMG-III): the genomes of soil and plant-associated and newly described type strains.</title>
        <authorList>
            <person name="Whitman W."/>
        </authorList>
    </citation>
    <scope>NUCLEOTIDE SEQUENCE [LARGE SCALE GENOMIC DNA]</scope>
    <source>
        <strain evidence="3 4">CGMCC 1.12259</strain>
    </source>
</reference>
<evidence type="ECO:0000259" key="2">
    <source>
        <dbReference type="Pfam" id="PF18994"/>
    </source>
</evidence>
<evidence type="ECO:0000313" key="3">
    <source>
        <dbReference type="EMBL" id="PSL42121.1"/>
    </source>
</evidence>
<dbReference type="AlphaFoldDB" id="A0A2P8H7E6"/>
<dbReference type="NCBIfam" id="TIGR01665">
    <property type="entry name" value="put_anti_recept"/>
    <property type="match status" value="1"/>
</dbReference>
<dbReference type="InterPro" id="IPR010572">
    <property type="entry name" value="Tail_dom"/>
</dbReference>
<name>A0A2P8H7E6_9BACL</name>
<evidence type="ECO:0000313" key="4">
    <source>
        <dbReference type="Proteomes" id="UP000242682"/>
    </source>
</evidence>
<dbReference type="InterPro" id="IPR044051">
    <property type="entry name" value="Prophage_tail_N"/>
</dbReference>
<dbReference type="Pfam" id="PF18994">
    <property type="entry name" value="Prophage_tailD1"/>
    <property type="match status" value="1"/>
</dbReference>
<dbReference type="Gene3D" id="6.20.110.10">
    <property type="match status" value="1"/>
</dbReference>
<gene>
    <name evidence="3" type="ORF">B0H99_101369</name>
</gene>
<dbReference type="EMBL" id="PYAT01000001">
    <property type="protein sequence ID" value="PSL42121.1"/>
    <property type="molecule type" value="Genomic_DNA"/>
</dbReference>
<organism evidence="3 4">
    <name type="scientific">Planomicrobium soli</name>
    <dbReference type="NCBI Taxonomy" id="1176648"/>
    <lineage>
        <taxon>Bacteria</taxon>
        <taxon>Bacillati</taxon>
        <taxon>Bacillota</taxon>
        <taxon>Bacilli</taxon>
        <taxon>Bacillales</taxon>
        <taxon>Caryophanaceae</taxon>
        <taxon>Planomicrobium</taxon>
    </lineage>
</organism>
<feature type="domain" description="Prophage endopeptidase tail N-terminal" evidence="2">
    <location>
        <begin position="3"/>
        <end position="65"/>
    </location>
</feature>
<dbReference type="InterPro" id="IPR007119">
    <property type="entry name" value="Phage_tail_spike_N"/>
</dbReference>
<proteinExistence type="predicted"/>
<dbReference type="Gene3D" id="2.60.120.260">
    <property type="entry name" value="Galactose-binding domain-like"/>
    <property type="match status" value="1"/>
</dbReference>
<protein>
    <submittedName>
        <fullName evidence="3">Phage minor structural protein</fullName>
    </submittedName>
</protein>
<dbReference type="Pfam" id="PF06605">
    <property type="entry name" value="Prophage_tail"/>
    <property type="match status" value="1"/>
</dbReference>
<dbReference type="Gene3D" id="3.55.50.40">
    <property type="match status" value="1"/>
</dbReference>
<sequence>MNRKRKVNGDKTLSFEVIPHETNAHAWDSVTNEVVADFLGEPYVIKQVDERSNGQRSTKQVGAVHRFFASMIDCYQEDVHSGSLTFQAALTMVFSKTLYGFTVVDTVGAKTLENFGADNCLALFQKVLESYGAEFRVVGKQVYLHRQIGADTDFQFRWRHNVKGLNKVENTSNLSTYIKGYGKLKELQDTLSNTSIPYTTRTGTYYTETGINKLATNQTGATFRFSFTGTGFNWRTIVLGWGGVWEFTIDKQTNVKISTYEDTSELSKEKTFEVIRGLEHKSHSVVATFKGKDSKSWYTSIKGGNMDPIGYLLAGNIIGVYRGLVGDEKYLAVAEYKSPNASLYPNPDSPDGLRYAGKIIDERYTTNATMLQRLKDSLQDEPELSITVDIAELGLNNGALNEGDRGYIIYEPMNIKVAARIVEIDETYKFIDKRWRVVKTSVTLSNSSIRLSDITTRMSETSKRIDRLFSGLEKVPFQAMDAAVAQATKALLSAQTELEFVNGIIARDKIDPNKLTVHNSSGFGISNDGGSSFGYAITGDGIVAEYIMAGMLRGMVIASESEDSLMWIQGGDIRLEAKSGQYLNFNSRGFTGFNQEGNILFQANQTWVTTAIVGTTTTNFYFSAYNEARAVNINGLPGDGQIGSYTYIPVRADGYKGNYLDVNTGTNATNLYLRPTLGGEVRVTAGGSTDIYYPLRAAAIHGTGFITTTTNAYIGADTELRVVSKVGATTPGTENLVYRDVRARAYYGVSLTADPGLYAYIGTDLGLRVTSRGLASSGPIYRDVTAASFTNGSRVETKADIKRWDADALEIIKNADLLTYFLKGDLEQGRRIRRYGLAIGGEWRTPEHIINGDGVDQYAMETTGWLAIQQLIKRLEKAENTIKELMGA</sequence>
<keyword evidence="4" id="KW-1185">Reference proteome</keyword>